<keyword evidence="1" id="KW-1133">Transmembrane helix</keyword>
<keyword evidence="3" id="KW-1185">Reference proteome</keyword>
<comment type="caution">
    <text evidence="2">The sequence shown here is derived from an EMBL/GenBank/DDBJ whole genome shotgun (WGS) entry which is preliminary data.</text>
</comment>
<feature type="transmembrane region" description="Helical" evidence="1">
    <location>
        <begin position="12"/>
        <end position="36"/>
    </location>
</feature>
<protein>
    <submittedName>
        <fullName evidence="2">Uncharacterized protein</fullName>
    </submittedName>
</protein>
<reference evidence="2 3" key="1">
    <citation type="journal article" date="2023" name="G3 (Bethesda)">
        <title>A chromosome-level genome assembly of Zasmidium syzygii isolated from banana leaves.</title>
        <authorList>
            <person name="van Westerhoven A.C."/>
            <person name="Mehrabi R."/>
            <person name="Talebi R."/>
            <person name="Steentjes M.B.F."/>
            <person name="Corcolon B."/>
            <person name="Chong P.A."/>
            <person name="Kema G.H.J."/>
            <person name="Seidl M.F."/>
        </authorList>
    </citation>
    <scope>NUCLEOTIDE SEQUENCE [LARGE SCALE GENOMIC DNA]</scope>
    <source>
        <strain evidence="2 3">P124</strain>
    </source>
</reference>
<organism evidence="2 3">
    <name type="scientific">Zasmidium cellare</name>
    <name type="common">Wine cellar mold</name>
    <name type="synonym">Racodium cellare</name>
    <dbReference type="NCBI Taxonomy" id="395010"/>
    <lineage>
        <taxon>Eukaryota</taxon>
        <taxon>Fungi</taxon>
        <taxon>Dikarya</taxon>
        <taxon>Ascomycota</taxon>
        <taxon>Pezizomycotina</taxon>
        <taxon>Dothideomycetes</taxon>
        <taxon>Dothideomycetidae</taxon>
        <taxon>Mycosphaerellales</taxon>
        <taxon>Mycosphaerellaceae</taxon>
        <taxon>Zasmidium</taxon>
    </lineage>
</organism>
<accession>A0ABR0EWT2</accession>
<keyword evidence="1" id="KW-0472">Membrane</keyword>
<dbReference type="PROSITE" id="PS51257">
    <property type="entry name" value="PROKAR_LIPOPROTEIN"/>
    <property type="match status" value="1"/>
</dbReference>
<keyword evidence="1" id="KW-0812">Transmembrane</keyword>
<dbReference type="EMBL" id="JAXOVC010000002">
    <property type="protein sequence ID" value="KAK4505545.1"/>
    <property type="molecule type" value="Genomic_DNA"/>
</dbReference>
<proteinExistence type="predicted"/>
<evidence type="ECO:0000256" key="1">
    <source>
        <dbReference type="SAM" id="Phobius"/>
    </source>
</evidence>
<feature type="transmembrane region" description="Helical" evidence="1">
    <location>
        <begin position="57"/>
        <end position="81"/>
    </location>
</feature>
<gene>
    <name evidence="2" type="ORF">PRZ48_003508</name>
</gene>
<dbReference type="Proteomes" id="UP001305779">
    <property type="component" value="Unassembled WGS sequence"/>
</dbReference>
<evidence type="ECO:0000313" key="2">
    <source>
        <dbReference type="EMBL" id="KAK4505545.1"/>
    </source>
</evidence>
<name>A0ABR0EWT2_ZASCE</name>
<evidence type="ECO:0000313" key="3">
    <source>
        <dbReference type="Proteomes" id="UP001305779"/>
    </source>
</evidence>
<feature type="transmembrane region" description="Helical" evidence="1">
    <location>
        <begin position="93"/>
        <end position="111"/>
    </location>
</feature>
<sequence>MATRLRLPTLAIAALSLGLNVAILGCAGRTLAVFMEQRYTSTWFMPVWSSHFDTRELWALIWTSAVVLILNLVLMAGLFIASRFAFYTTIPSLILQVLLLALALYAVFVAGPKQRGMRLDEEKEDHELGSVRQLSVEGKSAVDSVGIVSAGGGRGKFS</sequence>